<dbReference type="SMART" id="SM00228">
    <property type="entry name" value="PDZ"/>
    <property type="match status" value="1"/>
</dbReference>
<sequence>MFDLGALRKYLALRDGADLNLLGLRVRSDFCRQDRAESPVAGAAASASPDEGAMRGCTIPRAEAEGTIEEQEEDQPCTSEGERNSFRWPWDGAGAGLGSAGEGRALPASSHVAVARGSGLFAQTGAVPIQIRGANGSCAVQTCGGWSRVPWKPGCTAACRSLLKRLLGFPGLGRAGSGYWLIRGLLPWSPAMSTESRSAPARLTPWELLSTLPRLVSVEPAAPGSRGCPGDVAMALAGAARGAAAGHGRSPACDFDLLTVLLALLTVMMGSRSPARLGRPGSGELGPWAGRLCFLARWMAVGQLKLSIEVRGRILVLHIMEAKGLIGKEYQMCNSYVKMSIVPDADWKCRQKTKTVPDSKNPVFHEHFLFPVQEEDEQKRLLVTVWNRERNSRQSELIGCMSFGVKSLLTLDKEISGWYYLLGEDLGRTKHLKVAARRLKQSREPMPGSQGAAQESQDAATMKQLKITIPRGSDGFGFTICCDSPVRVQAVDSGGPAEKAGLQQLDTVLQLNEQPVEHWKCVELAHEIRNCPTEIILLVWRLVPQVKSGHEGMIRRSSCKSAYDLQSPPNKREKNSTMPPRPEQRRSCHILYDGSDGLVLNSWERYTEIGKRSQNTMPPLSRVPSTADQNYIILAPLNPGSQLLRPVYQENNATVGNACKGKSHMGSGRKSRLMKTVQTMKSYGNYQNCTIVRPHIPHSSYGTYVTLAPKVLVFPVFVQPLDLCNPARTLLLSEELLLHESRSRTIQVTLFVYSDLLLFTKEDEPGCCNVLRNPLYLQSVKLQEGECLQQQLETLGAFLGPLARKWVSLDRDLMREIVIRYKEKLFYGSEDRKFCILYLAELILCHGSERLRWMFVSDILTAGKCSIPGLASSALPYREPFAGSALLAGPLRGGGDGSGRFGGRHYVSSSVAVIWADTSIALL</sequence>
<feature type="domain" description="PDZ" evidence="3">
    <location>
        <begin position="466"/>
        <end position="543"/>
    </location>
</feature>
<dbReference type="AlphaFoldDB" id="A0AAN7RQ42"/>
<protein>
    <recommendedName>
        <fullName evidence="6">Regulator of G-protein signaling 3</fullName>
    </recommendedName>
</protein>
<evidence type="ECO:0000256" key="1">
    <source>
        <dbReference type="SAM" id="MobiDB-lite"/>
    </source>
</evidence>
<dbReference type="SUPFAM" id="SSF50729">
    <property type="entry name" value="PH domain-like"/>
    <property type="match status" value="1"/>
</dbReference>
<dbReference type="PANTHER" id="PTHR46848">
    <property type="entry name" value="REGULATOR OF G-PROTEIN SIGNALING 3"/>
    <property type="match status" value="1"/>
</dbReference>
<dbReference type="Gene3D" id="2.30.42.10">
    <property type="match status" value="1"/>
</dbReference>
<dbReference type="SMART" id="SM00239">
    <property type="entry name" value="C2"/>
    <property type="match status" value="1"/>
</dbReference>
<comment type="caution">
    <text evidence="4">The sequence shown here is derived from an EMBL/GenBank/DDBJ whole genome shotgun (WGS) entry which is preliminary data.</text>
</comment>
<dbReference type="Pfam" id="PF00595">
    <property type="entry name" value="PDZ"/>
    <property type="match status" value="1"/>
</dbReference>
<dbReference type="Gene3D" id="2.60.40.150">
    <property type="entry name" value="C2 domain"/>
    <property type="match status" value="1"/>
</dbReference>
<dbReference type="InterPro" id="IPR000008">
    <property type="entry name" value="C2_dom"/>
</dbReference>
<dbReference type="PROSITE" id="PS50106">
    <property type="entry name" value="PDZ"/>
    <property type="match status" value="1"/>
</dbReference>
<dbReference type="EMBL" id="JAUNZN010000017">
    <property type="protein sequence ID" value="KAK4811490.1"/>
    <property type="molecule type" value="Genomic_DNA"/>
</dbReference>
<accession>A0AAN7RQ42</accession>
<dbReference type="Proteomes" id="UP001333110">
    <property type="component" value="Unassembled WGS sequence"/>
</dbReference>
<gene>
    <name evidence="4" type="ORF">QYF61_010389</name>
</gene>
<feature type="region of interest" description="Disordered" evidence="1">
    <location>
        <begin position="440"/>
        <end position="461"/>
    </location>
</feature>
<dbReference type="CDD" id="cd06711">
    <property type="entry name" value="PDZ_RGS3-like"/>
    <property type="match status" value="1"/>
</dbReference>
<reference evidence="4 5" key="1">
    <citation type="journal article" date="2023" name="J. Hered.">
        <title>Chromosome-level genome of the wood stork (Mycteria americana) provides insight into avian chromosome evolution.</title>
        <authorList>
            <person name="Flamio R. Jr."/>
            <person name="Ramstad K.M."/>
        </authorList>
    </citation>
    <scope>NUCLEOTIDE SEQUENCE [LARGE SCALE GENOMIC DNA]</scope>
    <source>
        <strain evidence="4">JAX WOST 10</strain>
    </source>
</reference>
<dbReference type="InterPro" id="IPR001478">
    <property type="entry name" value="PDZ"/>
</dbReference>
<dbReference type="GO" id="GO:0005886">
    <property type="term" value="C:plasma membrane"/>
    <property type="evidence" value="ECO:0007669"/>
    <property type="project" value="TreeGrafter"/>
</dbReference>
<feature type="region of interest" description="Disordered" evidence="1">
    <location>
        <begin position="553"/>
        <end position="586"/>
    </location>
</feature>
<evidence type="ECO:0000259" key="3">
    <source>
        <dbReference type="PROSITE" id="PS50106"/>
    </source>
</evidence>
<dbReference type="Pfam" id="PF00168">
    <property type="entry name" value="C2"/>
    <property type="match status" value="1"/>
</dbReference>
<proteinExistence type="predicted"/>
<dbReference type="SUPFAM" id="SSF50156">
    <property type="entry name" value="PDZ domain-like"/>
    <property type="match status" value="1"/>
</dbReference>
<feature type="compositionally biased region" description="Acidic residues" evidence="1">
    <location>
        <begin position="66"/>
        <end position="75"/>
    </location>
</feature>
<feature type="domain" description="C2" evidence="2">
    <location>
        <begin position="300"/>
        <end position="419"/>
    </location>
</feature>
<dbReference type="PANTHER" id="PTHR46848:SF1">
    <property type="entry name" value="REGULATOR OF G-PROTEIN SIGNALING 3"/>
    <property type="match status" value="1"/>
</dbReference>
<keyword evidence="5" id="KW-1185">Reference proteome</keyword>
<evidence type="ECO:0000259" key="2">
    <source>
        <dbReference type="PROSITE" id="PS50004"/>
    </source>
</evidence>
<evidence type="ECO:0000313" key="4">
    <source>
        <dbReference type="EMBL" id="KAK4811490.1"/>
    </source>
</evidence>
<organism evidence="4 5">
    <name type="scientific">Mycteria americana</name>
    <name type="common">Wood stork</name>
    <dbReference type="NCBI Taxonomy" id="33587"/>
    <lineage>
        <taxon>Eukaryota</taxon>
        <taxon>Metazoa</taxon>
        <taxon>Chordata</taxon>
        <taxon>Craniata</taxon>
        <taxon>Vertebrata</taxon>
        <taxon>Euteleostomi</taxon>
        <taxon>Archelosauria</taxon>
        <taxon>Archosauria</taxon>
        <taxon>Dinosauria</taxon>
        <taxon>Saurischia</taxon>
        <taxon>Theropoda</taxon>
        <taxon>Coelurosauria</taxon>
        <taxon>Aves</taxon>
        <taxon>Neognathae</taxon>
        <taxon>Neoaves</taxon>
        <taxon>Aequornithes</taxon>
        <taxon>Ciconiiformes</taxon>
        <taxon>Ciconiidae</taxon>
        <taxon>Mycteria</taxon>
    </lineage>
</organism>
<dbReference type="FunFam" id="2.60.40.150:FF:000263">
    <property type="entry name" value="Regulator of G-protein signaling 3"/>
    <property type="match status" value="1"/>
</dbReference>
<dbReference type="PROSITE" id="PS50004">
    <property type="entry name" value="C2"/>
    <property type="match status" value="1"/>
</dbReference>
<feature type="region of interest" description="Disordered" evidence="1">
    <location>
        <begin position="63"/>
        <end position="85"/>
    </location>
</feature>
<evidence type="ECO:0008006" key="6">
    <source>
        <dbReference type="Google" id="ProtNLM"/>
    </source>
</evidence>
<evidence type="ECO:0000313" key="5">
    <source>
        <dbReference type="Proteomes" id="UP001333110"/>
    </source>
</evidence>
<name>A0AAN7RQ42_MYCAM</name>
<dbReference type="GO" id="GO:0005634">
    <property type="term" value="C:nucleus"/>
    <property type="evidence" value="ECO:0007669"/>
    <property type="project" value="TreeGrafter"/>
</dbReference>
<dbReference type="CDD" id="cd08685">
    <property type="entry name" value="C2_RGS-like"/>
    <property type="match status" value="1"/>
</dbReference>
<dbReference type="InterPro" id="IPR035892">
    <property type="entry name" value="C2_domain_sf"/>
</dbReference>
<dbReference type="SUPFAM" id="SSF49562">
    <property type="entry name" value="C2 domain (Calcium/lipid-binding domain, CaLB)"/>
    <property type="match status" value="1"/>
</dbReference>
<dbReference type="InterPro" id="IPR036034">
    <property type="entry name" value="PDZ_sf"/>
</dbReference>